<dbReference type="InterPro" id="IPR009057">
    <property type="entry name" value="Homeodomain-like_sf"/>
</dbReference>
<proteinExistence type="predicted"/>
<dbReference type="PROSITE" id="PS50977">
    <property type="entry name" value="HTH_TETR_2"/>
    <property type="match status" value="1"/>
</dbReference>
<organism evidence="4 5">
    <name type="scientific">Pukyongiella litopenaei</name>
    <dbReference type="NCBI Taxonomy" id="2605946"/>
    <lineage>
        <taxon>Bacteria</taxon>
        <taxon>Pseudomonadati</taxon>
        <taxon>Pseudomonadota</taxon>
        <taxon>Alphaproteobacteria</taxon>
        <taxon>Rhodobacterales</taxon>
        <taxon>Paracoccaceae</taxon>
        <taxon>Pukyongiella</taxon>
    </lineage>
</organism>
<accession>A0A2S0MRI5</accession>
<protein>
    <submittedName>
        <fullName evidence="4">TetR/AcrR family transcriptional regulator</fullName>
    </submittedName>
</protein>
<dbReference type="Pfam" id="PF00440">
    <property type="entry name" value="TetR_N"/>
    <property type="match status" value="1"/>
</dbReference>
<dbReference type="GO" id="GO:0000976">
    <property type="term" value="F:transcription cis-regulatory region binding"/>
    <property type="evidence" value="ECO:0007669"/>
    <property type="project" value="TreeGrafter"/>
</dbReference>
<dbReference type="KEGG" id="thas:C6Y53_12680"/>
<reference evidence="5" key="1">
    <citation type="submission" date="2018-03" db="EMBL/GenBank/DDBJ databases">
        <title>Genomic analysis of the strain SH-1 isolated from shrimp intestine.</title>
        <authorList>
            <person name="Kim Y.-S."/>
            <person name="Kim S.-E."/>
            <person name="Kim K.-H."/>
        </authorList>
    </citation>
    <scope>NUCLEOTIDE SEQUENCE [LARGE SCALE GENOMIC DNA]</scope>
    <source>
        <strain evidence="5">SH-1</strain>
    </source>
</reference>
<evidence type="ECO:0000259" key="3">
    <source>
        <dbReference type="PROSITE" id="PS50977"/>
    </source>
</evidence>
<dbReference type="RefSeq" id="WP_106472769.1">
    <property type="nucleotide sequence ID" value="NZ_CP027665.1"/>
</dbReference>
<dbReference type="AlphaFoldDB" id="A0A2S0MRI5"/>
<keyword evidence="1 2" id="KW-0238">DNA-binding</keyword>
<evidence type="ECO:0000256" key="2">
    <source>
        <dbReference type="PROSITE-ProRule" id="PRU00335"/>
    </source>
</evidence>
<keyword evidence="5" id="KW-1185">Reference proteome</keyword>
<dbReference type="Gene3D" id="1.10.357.10">
    <property type="entry name" value="Tetracycline Repressor, domain 2"/>
    <property type="match status" value="1"/>
</dbReference>
<feature type="domain" description="HTH tetR-type" evidence="3">
    <location>
        <begin position="12"/>
        <end position="72"/>
    </location>
</feature>
<sequence length="228" mass="25022">MVRYATGAEDKAARQQDILTAALDLYLQDTRRLPSVAAIAARAGLAKGTVYLYFDSKEQIFVTLQVREWRAFIDRVNRFFRSAPGTPEQKVAGFIAQLAGHIVANPSLMRLDSMGYALLAPNLSDDRLLEFKLRFAEILENTGHAVEEALALPSGKGVGLLIASFALTRGLWQIADLPATVRSAPDFAPHPFARLELGPDLLRALTDYWRGAWRAFPAPEAPDPAGFA</sequence>
<dbReference type="SUPFAM" id="SSF46689">
    <property type="entry name" value="Homeodomain-like"/>
    <property type="match status" value="1"/>
</dbReference>
<dbReference type="EMBL" id="CP027665">
    <property type="protein sequence ID" value="AVO38456.1"/>
    <property type="molecule type" value="Genomic_DNA"/>
</dbReference>
<name>A0A2S0MRI5_9RHOB</name>
<dbReference type="InterPro" id="IPR041483">
    <property type="entry name" value="TetR_C_34"/>
</dbReference>
<feature type="DNA-binding region" description="H-T-H motif" evidence="2">
    <location>
        <begin position="35"/>
        <end position="54"/>
    </location>
</feature>
<evidence type="ECO:0000256" key="1">
    <source>
        <dbReference type="ARBA" id="ARBA00023125"/>
    </source>
</evidence>
<dbReference type="Pfam" id="PF17929">
    <property type="entry name" value="TetR_C_34"/>
    <property type="match status" value="1"/>
</dbReference>
<dbReference type="InterPro" id="IPR050109">
    <property type="entry name" value="HTH-type_TetR-like_transc_reg"/>
</dbReference>
<dbReference type="Proteomes" id="UP000237655">
    <property type="component" value="Chromosome"/>
</dbReference>
<dbReference type="PANTHER" id="PTHR30055:SF178">
    <property type="entry name" value="POSSIBLE TRANSCRIPTIONAL REGULATORY PROTEIN"/>
    <property type="match status" value="1"/>
</dbReference>
<dbReference type="PANTHER" id="PTHR30055">
    <property type="entry name" value="HTH-TYPE TRANSCRIPTIONAL REGULATOR RUTR"/>
    <property type="match status" value="1"/>
</dbReference>
<dbReference type="PRINTS" id="PR00455">
    <property type="entry name" value="HTHTETR"/>
</dbReference>
<gene>
    <name evidence="4" type="ORF">C6Y53_12680</name>
</gene>
<dbReference type="InterPro" id="IPR001647">
    <property type="entry name" value="HTH_TetR"/>
</dbReference>
<evidence type="ECO:0000313" key="5">
    <source>
        <dbReference type="Proteomes" id="UP000237655"/>
    </source>
</evidence>
<dbReference type="GO" id="GO:0003700">
    <property type="term" value="F:DNA-binding transcription factor activity"/>
    <property type="evidence" value="ECO:0007669"/>
    <property type="project" value="TreeGrafter"/>
</dbReference>
<evidence type="ECO:0000313" key="4">
    <source>
        <dbReference type="EMBL" id="AVO38456.1"/>
    </source>
</evidence>